<comment type="caution">
    <text evidence="2">The sequence shown here is derived from an EMBL/GenBank/DDBJ whole genome shotgun (WGS) entry which is preliminary data.</text>
</comment>
<dbReference type="RefSeq" id="WP_151124268.1">
    <property type="nucleotide sequence ID" value="NZ_CP088081.1"/>
</dbReference>
<gene>
    <name evidence="2" type="ORF">F7Q92_11385</name>
</gene>
<sequence>MTMQGWRPSACKALGVTAGLVAGCLAGPAAQAGWSAGVTVDPEATVAQVGLPAYPGAQRYRDPDGDGGAVDLKLWGGALSLRVVALKYTSRDSLPQVTDFYRQALARLGPVLDCTAGSPQRGSRTASGLNCQEDHPAPGRVLLKAGSPAQQTVVGVEPGPAGTVRFDLVRIESPGFTPP</sequence>
<evidence type="ECO:0000313" key="3">
    <source>
        <dbReference type="Proteomes" id="UP000430120"/>
    </source>
</evidence>
<proteinExistence type="predicted"/>
<dbReference type="OrthoDB" id="119905at2"/>
<keyword evidence="3" id="KW-1185">Reference proteome</keyword>
<reference evidence="2 3" key="1">
    <citation type="submission" date="2019-09" db="EMBL/GenBank/DDBJ databases">
        <title>Draft genome sequences of 48 bacterial type strains from the CCUG.</title>
        <authorList>
            <person name="Tunovic T."/>
            <person name="Pineiro-Iglesias B."/>
            <person name="Unosson C."/>
            <person name="Inganas E."/>
            <person name="Ohlen M."/>
            <person name="Cardew S."/>
            <person name="Jensie-Markopoulos S."/>
            <person name="Salva-Serra F."/>
            <person name="Jaen-Luchoro D."/>
            <person name="Karlsson R."/>
            <person name="Svensson-Stadler L."/>
            <person name="Chun J."/>
            <person name="Moore E."/>
        </authorList>
    </citation>
    <scope>NUCLEOTIDE SEQUENCE [LARGE SCALE GENOMIC DNA]</scope>
    <source>
        <strain evidence="2 3">CCUG 30977</strain>
    </source>
</reference>
<accession>A0A643FDU7</accession>
<keyword evidence="1" id="KW-0732">Signal</keyword>
<name>A0A643FDU7_IDEDE</name>
<feature type="signal peptide" evidence="1">
    <location>
        <begin position="1"/>
        <end position="32"/>
    </location>
</feature>
<feature type="chain" id="PRO_5024915633" evidence="1">
    <location>
        <begin position="33"/>
        <end position="179"/>
    </location>
</feature>
<evidence type="ECO:0000256" key="1">
    <source>
        <dbReference type="SAM" id="SignalP"/>
    </source>
</evidence>
<dbReference type="AlphaFoldDB" id="A0A643FDU7"/>
<evidence type="ECO:0000313" key="2">
    <source>
        <dbReference type="EMBL" id="KAB0581566.1"/>
    </source>
</evidence>
<dbReference type="EMBL" id="VZPB01000024">
    <property type="protein sequence ID" value="KAB0581566.1"/>
    <property type="molecule type" value="Genomic_DNA"/>
</dbReference>
<dbReference type="PROSITE" id="PS51257">
    <property type="entry name" value="PROKAR_LIPOPROTEIN"/>
    <property type="match status" value="1"/>
</dbReference>
<protein>
    <submittedName>
        <fullName evidence="2">Uncharacterized protein</fullName>
    </submittedName>
</protein>
<organism evidence="2 3">
    <name type="scientific">Ideonella dechloratans</name>
    <dbReference type="NCBI Taxonomy" id="36863"/>
    <lineage>
        <taxon>Bacteria</taxon>
        <taxon>Pseudomonadati</taxon>
        <taxon>Pseudomonadota</taxon>
        <taxon>Betaproteobacteria</taxon>
        <taxon>Burkholderiales</taxon>
        <taxon>Sphaerotilaceae</taxon>
        <taxon>Ideonella</taxon>
    </lineage>
</organism>
<dbReference type="Proteomes" id="UP000430120">
    <property type="component" value="Unassembled WGS sequence"/>
</dbReference>